<proteinExistence type="predicted"/>
<dbReference type="EMBL" id="OIVN01001274">
    <property type="protein sequence ID" value="SPC92035.1"/>
    <property type="molecule type" value="Genomic_DNA"/>
</dbReference>
<accession>A0A2N9FY14</accession>
<dbReference type="Pfam" id="PF24626">
    <property type="entry name" value="SH3_Tf2-1"/>
    <property type="match status" value="1"/>
</dbReference>
<reference evidence="2" key="1">
    <citation type="submission" date="2018-02" db="EMBL/GenBank/DDBJ databases">
        <authorList>
            <person name="Cohen D.B."/>
            <person name="Kent A.D."/>
        </authorList>
    </citation>
    <scope>NUCLEOTIDE SEQUENCE</scope>
</reference>
<sequence>MSPHVRVSESAEAFAQHLHDLHHEICNKIQARNFQYKIHADIRRRHMEFQVGDYVMIRVRPERFPFGAVKKLHAGSAGPFKVLKRVGPNAYVLELPSDNDISSTFNIEDLVAFKGTTAIPDAPFDDPLPDLVDIPLSIATPLNLSYTRKEHIDIILDEQIVSTRDGGVQRFLVPWRGHPTSDCTWIIRDELQQLDPDLLECYQSYLDLHSMGSSSSHPRGVGVEIQADL</sequence>
<dbReference type="InterPro" id="IPR000953">
    <property type="entry name" value="Chromo/chromo_shadow_dom"/>
</dbReference>
<dbReference type="InterPro" id="IPR016197">
    <property type="entry name" value="Chromo-like_dom_sf"/>
</dbReference>
<dbReference type="InterPro" id="IPR056924">
    <property type="entry name" value="SH3_Tf2-1"/>
</dbReference>
<evidence type="ECO:0000259" key="1">
    <source>
        <dbReference type="PROSITE" id="PS50013"/>
    </source>
</evidence>
<evidence type="ECO:0000313" key="2">
    <source>
        <dbReference type="EMBL" id="SPC92035.1"/>
    </source>
</evidence>
<dbReference type="SUPFAM" id="SSF54160">
    <property type="entry name" value="Chromo domain-like"/>
    <property type="match status" value="1"/>
</dbReference>
<feature type="domain" description="Chromo" evidence="1">
    <location>
        <begin position="155"/>
        <end position="203"/>
    </location>
</feature>
<organism evidence="2">
    <name type="scientific">Fagus sylvatica</name>
    <name type="common">Beechnut</name>
    <dbReference type="NCBI Taxonomy" id="28930"/>
    <lineage>
        <taxon>Eukaryota</taxon>
        <taxon>Viridiplantae</taxon>
        <taxon>Streptophyta</taxon>
        <taxon>Embryophyta</taxon>
        <taxon>Tracheophyta</taxon>
        <taxon>Spermatophyta</taxon>
        <taxon>Magnoliopsida</taxon>
        <taxon>eudicotyledons</taxon>
        <taxon>Gunneridae</taxon>
        <taxon>Pentapetalae</taxon>
        <taxon>rosids</taxon>
        <taxon>fabids</taxon>
        <taxon>Fagales</taxon>
        <taxon>Fagaceae</taxon>
        <taxon>Fagus</taxon>
    </lineage>
</organism>
<gene>
    <name evidence="2" type="ORF">FSB_LOCUS19917</name>
</gene>
<name>A0A2N9FY14_FAGSY</name>
<dbReference type="Gene3D" id="2.40.50.40">
    <property type="match status" value="1"/>
</dbReference>
<dbReference type="Pfam" id="PF00385">
    <property type="entry name" value="Chromo"/>
    <property type="match status" value="1"/>
</dbReference>
<dbReference type="InterPro" id="IPR023780">
    <property type="entry name" value="Chromo_domain"/>
</dbReference>
<dbReference type="PROSITE" id="PS50013">
    <property type="entry name" value="CHROMO_2"/>
    <property type="match status" value="1"/>
</dbReference>
<protein>
    <recommendedName>
        <fullName evidence="1">Chromo domain-containing protein</fullName>
    </recommendedName>
</protein>
<dbReference type="AlphaFoldDB" id="A0A2N9FY14"/>